<evidence type="ECO:0000313" key="3">
    <source>
        <dbReference type="Proteomes" id="UP000031057"/>
    </source>
</evidence>
<dbReference type="InterPro" id="IPR011059">
    <property type="entry name" value="Metal-dep_hydrolase_composite"/>
</dbReference>
<dbReference type="InterPro" id="IPR050378">
    <property type="entry name" value="Metallo-dep_Hydrolases_sf"/>
</dbReference>
<dbReference type="Proteomes" id="UP000031057">
    <property type="component" value="Unassembled WGS sequence"/>
</dbReference>
<dbReference type="InterPro" id="IPR013108">
    <property type="entry name" value="Amidohydro_3"/>
</dbReference>
<gene>
    <name evidence="2" type="ORF">LK12_17855</name>
</gene>
<keyword evidence="3" id="KW-1185">Reference proteome</keyword>
<dbReference type="Gene3D" id="2.30.40.10">
    <property type="entry name" value="Urease, subunit C, domain 1"/>
    <property type="match status" value="1"/>
</dbReference>
<keyword evidence="2" id="KW-0378">Hydrolase</keyword>
<dbReference type="InterPro" id="IPR032466">
    <property type="entry name" value="Metal_Hydrolase"/>
</dbReference>
<reference evidence="2 3" key="1">
    <citation type="submission" date="2014-10" db="EMBL/GenBank/DDBJ databases">
        <title>Genome sequence of Novosphingobium malaysiense MUSC 273(T).</title>
        <authorList>
            <person name="Lee L.-H."/>
        </authorList>
    </citation>
    <scope>NUCLEOTIDE SEQUENCE [LARGE SCALE GENOMIC DNA]</scope>
    <source>
        <strain evidence="2 3">MUSC 273</strain>
    </source>
</reference>
<dbReference type="PANTHER" id="PTHR11647:SF1">
    <property type="entry name" value="COLLAPSIN RESPONSE MEDIATOR PROTEIN"/>
    <property type="match status" value="1"/>
</dbReference>
<feature type="domain" description="Amidohydrolase 3" evidence="1">
    <location>
        <begin position="45"/>
        <end position="544"/>
    </location>
</feature>
<dbReference type="GO" id="GO:0005829">
    <property type="term" value="C:cytosol"/>
    <property type="evidence" value="ECO:0007669"/>
    <property type="project" value="TreeGrafter"/>
</dbReference>
<name>A0A0B1ZH09_9SPHN</name>
<dbReference type="GO" id="GO:0016812">
    <property type="term" value="F:hydrolase activity, acting on carbon-nitrogen (but not peptide) bonds, in cyclic amides"/>
    <property type="evidence" value="ECO:0007669"/>
    <property type="project" value="TreeGrafter"/>
</dbReference>
<evidence type="ECO:0000259" key="1">
    <source>
        <dbReference type="Pfam" id="PF07969"/>
    </source>
</evidence>
<dbReference type="SUPFAM" id="SSF51338">
    <property type="entry name" value="Composite domain of metallo-dependent hydrolases"/>
    <property type="match status" value="1"/>
</dbReference>
<protein>
    <submittedName>
        <fullName evidence="2">Amidohydrolase</fullName>
    </submittedName>
</protein>
<sequence length="567" mass="61313">MAQYDCVIRGGTVVDGTGGPSYRADVAIRDGAIADVGTVHEGGAKEIDAAGAVVTPGFVDIHTHYDGQITWENRLAPSSNHGVTTVVMGNCGVGFAPVRPDDHELVIKLMEGVEDIPDVVMASGVPWNWESFPDYLDALDQRRADVDFAAQLPHSPLRVFVMGERGAAMEPPTQSDLETMRALTCEAIKAGALGVSTSRNLSHRFRDGRPAPSVKTEADELKALAAGLRDARSGVFQLIPNLETSAKGETELMRAIAETAGRPLSFSLISDFRMPENWEVYREFLKEADAAGLPIKGQFYPRAMGVLFGLDLSYHPFSLNPSYRSIADLPLPEKVAAMRDPDLRARLLAEEPDDPSPFFKMIVQVTHAMWALGDPPDYCQRPEDSIAARARRDGVPEKELIYDELLKDEGRAILVSLGDPDPAEYVARVSPLFEERGAIVGLGDGGAHYGMICDAAYPTFVLTQLVAPGKVSIESAVRAMTRDTAAAVGLNDRGEIAVGRKADLNVIDLDRLRLGRPEVSHDLPGGGKRLRQHSEGYRATIVSGFETYTNGTATGELPGRLVRGARS</sequence>
<dbReference type="PANTHER" id="PTHR11647">
    <property type="entry name" value="HYDRANTOINASE/DIHYDROPYRIMIDINASE FAMILY MEMBER"/>
    <property type="match status" value="1"/>
</dbReference>
<dbReference type="STRING" id="1348853.LK12_17855"/>
<dbReference type="OrthoDB" id="9766983at2"/>
<dbReference type="AlphaFoldDB" id="A0A0B1ZH09"/>
<accession>A0A0B1ZH09</accession>
<proteinExistence type="predicted"/>
<dbReference type="Pfam" id="PF07969">
    <property type="entry name" value="Amidohydro_3"/>
    <property type="match status" value="1"/>
</dbReference>
<organism evidence="2 3">
    <name type="scientific">Novosphingobium malaysiense</name>
    <dbReference type="NCBI Taxonomy" id="1348853"/>
    <lineage>
        <taxon>Bacteria</taxon>
        <taxon>Pseudomonadati</taxon>
        <taxon>Pseudomonadota</taxon>
        <taxon>Alphaproteobacteria</taxon>
        <taxon>Sphingomonadales</taxon>
        <taxon>Sphingomonadaceae</taxon>
        <taxon>Novosphingobium</taxon>
    </lineage>
</organism>
<dbReference type="SUPFAM" id="SSF51556">
    <property type="entry name" value="Metallo-dependent hydrolases"/>
    <property type="match status" value="1"/>
</dbReference>
<dbReference type="EMBL" id="JTDI01000006">
    <property type="protein sequence ID" value="KHK89792.1"/>
    <property type="molecule type" value="Genomic_DNA"/>
</dbReference>
<dbReference type="Gene3D" id="3.20.20.140">
    <property type="entry name" value="Metal-dependent hydrolases"/>
    <property type="match status" value="2"/>
</dbReference>
<evidence type="ECO:0000313" key="2">
    <source>
        <dbReference type="EMBL" id="KHK89792.1"/>
    </source>
</evidence>
<dbReference type="RefSeq" id="WP_039287109.1">
    <property type="nucleotide sequence ID" value="NZ_JTDI01000006.1"/>
</dbReference>
<comment type="caution">
    <text evidence="2">The sequence shown here is derived from an EMBL/GenBank/DDBJ whole genome shotgun (WGS) entry which is preliminary data.</text>
</comment>